<evidence type="ECO:0000256" key="8">
    <source>
        <dbReference type="ARBA" id="ARBA00022989"/>
    </source>
</evidence>
<gene>
    <name evidence="14" type="ORF">K7X08_028386</name>
</gene>
<dbReference type="PRINTS" id="PR00792">
    <property type="entry name" value="PEPSIN"/>
</dbReference>
<dbReference type="InterPro" id="IPR021109">
    <property type="entry name" value="Peptidase_aspartic_dom_sf"/>
</dbReference>
<keyword evidence="9 12" id="KW-0472">Membrane</keyword>
<dbReference type="GO" id="GO:0004190">
    <property type="term" value="F:aspartic-type endopeptidase activity"/>
    <property type="evidence" value="ECO:0007669"/>
    <property type="project" value="UniProtKB-KW"/>
</dbReference>
<evidence type="ECO:0000313" key="15">
    <source>
        <dbReference type="Proteomes" id="UP001152561"/>
    </source>
</evidence>
<proteinExistence type="inferred from homology"/>
<keyword evidence="15" id="KW-1185">Reference proteome</keyword>
<evidence type="ECO:0000256" key="1">
    <source>
        <dbReference type="ARBA" id="ARBA00004370"/>
    </source>
</evidence>
<keyword evidence="10" id="KW-0325">Glycoprotein</keyword>
<dbReference type="OrthoDB" id="2747330at2759"/>
<dbReference type="InterPro" id="IPR034161">
    <property type="entry name" value="Pepsin-like_plant"/>
</dbReference>
<dbReference type="Pfam" id="PF14543">
    <property type="entry name" value="TAXi_N"/>
    <property type="match status" value="1"/>
</dbReference>
<dbReference type="PANTHER" id="PTHR13683:SF375">
    <property type="entry name" value="PEPTIDASE A1 DOMAIN-CONTAINING PROTEIN"/>
    <property type="match status" value="1"/>
</dbReference>
<protein>
    <recommendedName>
        <fullName evidence="13">Peptidase A1 domain-containing protein</fullName>
    </recommendedName>
</protein>
<evidence type="ECO:0000256" key="10">
    <source>
        <dbReference type="ARBA" id="ARBA00023180"/>
    </source>
</evidence>
<evidence type="ECO:0000256" key="12">
    <source>
        <dbReference type="SAM" id="Phobius"/>
    </source>
</evidence>
<keyword evidence="3" id="KW-0645">Protease</keyword>
<sequence>MLRLKRFSSVVIRNPSKIIEQEEKLVSLIALHNPCRLTSYRFLDIYQLGNKEAIEKERARLKDEMTRGYFADINELKQHGGKIATANKIIIPAVAAVKFPALEVNHSDGSNLKLPITSTGNGVEANQSEAPKASLLCLSFRASSQAMIDSWSKPFLDTFKESNRVQLYEISFIDKWFLTLSPVKKLLLRMMRKSNPHEGKDVLHRQIVYSFGDNYYFRKELKILNLLTGYMFLVDKFGRIRWQGSGLATEEELSSLLSSVMVVVVGDGGMTVALPLERVFPTSHELSQLRAFDRVRHGRMLQQLPNGVVDFPVEGTYDPFLVGLYFTRVQLGSPPKEFYVQIDTGSDVLWVSCANCNGCPTSSGLQQIQLDFFDPSSSSTARPISCSDQRCALGEQSSDSGCSTQNQCGYTFQYGDGSGTSGFYVADFMHFDTIVGSLTTNSSAPVVFGCSTSQTGDLTKPDRAIDGIFGFGQQGLSVIAQLSSQGMTPNVFSHCLKGSNGGGGILVLGQIVEPNLVYTPLVPSQPHYNINLQSIALNGQTLAISPQVFETSSNRGTIVDSGTTLAYLAEEAYDPFVNAISQAVSQNVRPLVAKGNQCYLSTSSIGDIFPTVSLTFAGGATMVLRAEDYLIQQNSIGGAAVWCMGFQKIPGQGLTILGDLVLKDKIIVYDLAGQRIGWANYDCSQAVNVSATTSRGKTEYVNAGQIGNNSSPCNDPYTLLLSVVLTFVLQALVFGTYSFL</sequence>
<dbReference type="Pfam" id="PF14541">
    <property type="entry name" value="TAXi_C"/>
    <property type="match status" value="1"/>
</dbReference>
<keyword evidence="8 12" id="KW-1133">Transmembrane helix</keyword>
<dbReference type="PANTHER" id="PTHR13683">
    <property type="entry name" value="ASPARTYL PROTEASES"/>
    <property type="match status" value="1"/>
</dbReference>
<dbReference type="Gene3D" id="2.40.70.10">
    <property type="entry name" value="Acid Proteases"/>
    <property type="match status" value="2"/>
</dbReference>
<dbReference type="InterPro" id="IPR033121">
    <property type="entry name" value="PEPTIDASE_A1"/>
</dbReference>
<dbReference type="InterPro" id="IPR007849">
    <property type="entry name" value="ATP10"/>
</dbReference>
<keyword evidence="4 12" id="KW-0812">Transmembrane</keyword>
<dbReference type="FunFam" id="2.40.70.10:FF:000020">
    <property type="entry name" value="Aspartic proteinase-like protein 2"/>
    <property type="match status" value="1"/>
</dbReference>
<dbReference type="InterPro" id="IPR032799">
    <property type="entry name" value="TAXi_C"/>
</dbReference>
<dbReference type="InterPro" id="IPR001461">
    <property type="entry name" value="Aspartic_peptidase_A1"/>
</dbReference>
<dbReference type="EMBL" id="JAJAGQ010000010">
    <property type="protein sequence ID" value="KAJ8551943.1"/>
    <property type="molecule type" value="Genomic_DNA"/>
</dbReference>
<evidence type="ECO:0000256" key="7">
    <source>
        <dbReference type="ARBA" id="ARBA00022801"/>
    </source>
</evidence>
<evidence type="ECO:0000256" key="9">
    <source>
        <dbReference type="ARBA" id="ARBA00023136"/>
    </source>
</evidence>
<name>A0A9Q1M5X9_9SOLA</name>
<feature type="active site" evidence="11">
    <location>
        <position position="560"/>
    </location>
</feature>
<dbReference type="FunFam" id="2.40.70.10:FF:000018">
    <property type="entry name" value="Aspartic proteinase-like protein 2"/>
    <property type="match status" value="1"/>
</dbReference>
<comment type="subcellular location">
    <subcellularLocation>
        <location evidence="1">Membrane</location>
    </subcellularLocation>
</comment>
<dbReference type="GO" id="GO:0006508">
    <property type="term" value="P:proteolysis"/>
    <property type="evidence" value="ECO:0007669"/>
    <property type="project" value="UniProtKB-KW"/>
</dbReference>
<dbReference type="Proteomes" id="UP001152561">
    <property type="component" value="Unassembled WGS sequence"/>
</dbReference>
<dbReference type="Pfam" id="PF05176">
    <property type="entry name" value="ATP-synt_10"/>
    <property type="match status" value="1"/>
</dbReference>
<reference evidence="15" key="1">
    <citation type="journal article" date="2023" name="Proc. Natl. Acad. Sci. U.S.A.">
        <title>Genomic and structural basis for evolution of tropane alkaloid biosynthesis.</title>
        <authorList>
            <person name="Wanga Y.-J."/>
            <person name="Taina T."/>
            <person name="Yua J.-Y."/>
            <person name="Lia J."/>
            <person name="Xua B."/>
            <person name="Chenc J."/>
            <person name="D'Auriad J.C."/>
            <person name="Huanga J.-P."/>
            <person name="Huanga S.-X."/>
        </authorList>
    </citation>
    <scope>NUCLEOTIDE SEQUENCE [LARGE SCALE GENOMIC DNA]</scope>
    <source>
        <strain evidence="15">cv. KIB-2019</strain>
    </source>
</reference>
<feature type="active site" evidence="11">
    <location>
        <position position="343"/>
    </location>
</feature>
<dbReference type="InterPro" id="IPR032861">
    <property type="entry name" value="TAXi_N"/>
</dbReference>
<dbReference type="GO" id="GO:0016020">
    <property type="term" value="C:membrane"/>
    <property type="evidence" value="ECO:0007669"/>
    <property type="project" value="UniProtKB-SubCell"/>
</dbReference>
<evidence type="ECO:0000259" key="13">
    <source>
        <dbReference type="PROSITE" id="PS51767"/>
    </source>
</evidence>
<dbReference type="PROSITE" id="PS51767">
    <property type="entry name" value="PEPTIDASE_A1"/>
    <property type="match status" value="1"/>
</dbReference>
<dbReference type="SUPFAM" id="SSF50630">
    <property type="entry name" value="Acid proteases"/>
    <property type="match status" value="1"/>
</dbReference>
<evidence type="ECO:0000256" key="5">
    <source>
        <dbReference type="ARBA" id="ARBA00022729"/>
    </source>
</evidence>
<dbReference type="CDD" id="cd05476">
    <property type="entry name" value="pepsin_A_like_plant"/>
    <property type="match status" value="1"/>
</dbReference>
<evidence type="ECO:0000256" key="6">
    <source>
        <dbReference type="ARBA" id="ARBA00022750"/>
    </source>
</evidence>
<evidence type="ECO:0000256" key="2">
    <source>
        <dbReference type="ARBA" id="ARBA00007447"/>
    </source>
</evidence>
<evidence type="ECO:0000256" key="4">
    <source>
        <dbReference type="ARBA" id="ARBA00022692"/>
    </source>
</evidence>
<comment type="caution">
    <text evidence="14">The sequence shown here is derived from an EMBL/GenBank/DDBJ whole genome shotgun (WGS) entry which is preliminary data.</text>
</comment>
<keyword evidence="6" id="KW-0064">Aspartyl protease</keyword>
<keyword evidence="7" id="KW-0378">Hydrolase</keyword>
<evidence type="ECO:0000256" key="3">
    <source>
        <dbReference type="ARBA" id="ARBA00022670"/>
    </source>
</evidence>
<comment type="similarity">
    <text evidence="2">Belongs to the peptidase A1 family.</text>
</comment>
<keyword evidence="5" id="KW-0732">Signal</keyword>
<evidence type="ECO:0000313" key="14">
    <source>
        <dbReference type="EMBL" id="KAJ8551943.1"/>
    </source>
</evidence>
<organism evidence="14 15">
    <name type="scientific">Anisodus acutangulus</name>
    <dbReference type="NCBI Taxonomy" id="402998"/>
    <lineage>
        <taxon>Eukaryota</taxon>
        <taxon>Viridiplantae</taxon>
        <taxon>Streptophyta</taxon>
        <taxon>Embryophyta</taxon>
        <taxon>Tracheophyta</taxon>
        <taxon>Spermatophyta</taxon>
        <taxon>Magnoliopsida</taxon>
        <taxon>eudicotyledons</taxon>
        <taxon>Gunneridae</taxon>
        <taxon>Pentapetalae</taxon>
        <taxon>asterids</taxon>
        <taxon>lamiids</taxon>
        <taxon>Solanales</taxon>
        <taxon>Solanaceae</taxon>
        <taxon>Solanoideae</taxon>
        <taxon>Hyoscyameae</taxon>
        <taxon>Anisodus</taxon>
    </lineage>
</organism>
<accession>A0A9Q1M5X9</accession>
<feature type="transmembrane region" description="Helical" evidence="12">
    <location>
        <begin position="717"/>
        <end position="739"/>
    </location>
</feature>
<feature type="domain" description="Peptidase A1" evidence="13">
    <location>
        <begin position="325"/>
        <end position="679"/>
    </location>
</feature>
<dbReference type="AlphaFoldDB" id="A0A9Q1M5X9"/>
<evidence type="ECO:0000256" key="11">
    <source>
        <dbReference type="PIRSR" id="PIRSR601461-1"/>
    </source>
</evidence>